<gene>
    <name evidence="1" type="ORF">P6P90_12465</name>
</gene>
<evidence type="ECO:0000313" key="1">
    <source>
        <dbReference type="EMBL" id="MDG5754778.1"/>
    </source>
</evidence>
<sequence>MMRIEEGHLPGQHHSTIPYTFFRHDSRHKLCIVFPVLGYTAQRPLLHYPTGLCIENGHDVLLVNHTYKDNAAFRELDEASRNAWLQADGEAILSLLGETYTHITMISKSIGSIPMAHLALHHLPEATCIWLTPLLPQDNVQQAITSKQSFAVISKEDPFFREDIWKARANAKFFMKHKKAGLKVLLFYQTS</sequence>
<evidence type="ECO:0008006" key="3">
    <source>
        <dbReference type="Google" id="ProtNLM"/>
    </source>
</evidence>
<reference evidence="1 2" key="1">
    <citation type="submission" date="2023-04" db="EMBL/GenBank/DDBJ databases">
        <title>Ectobacillus antri isolated from activated sludge.</title>
        <authorList>
            <person name="Yan P."/>
            <person name="Liu X."/>
        </authorList>
    </citation>
    <scope>NUCLEOTIDE SEQUENCE [LARGE SCALE GENOMIC DNA]</scope>
    <source>
        <strain evidence="1 2">C18H</strain>
    </source>
</reference>
<proteinExistence type="predicted"/>
<keyword evidence="2" id="KW-1185">Reference proteome</keyword>
<dbReference type="EMBL" id="JARULN010000013">
    <property type="protein sequence ID" value="MDG5754778.1"/>
    <property type="molecule type" value="Genomic_DNA"/>
</dbReference>
<dbReference type="Proteomes" id="UP001218246">
    <property type="component" value="Unassembled WGS sequence"/>
</dbReference>
<name>A0ABT6H7F2_9BACI</name>
<accession>A0ABT6H7F2</accession>
<evidence type="ECO:0000313" key="2">
    <source>
        <dbReference type="Proteomes" id="UP001218246"/>
    </source>
</evidence>
<dbReference type="RefSeq" id="WP_278018455.1">
    <property type="nucleotide sequence ID" value="NZ_JARRRY010000013.1"/>
</dbReference>
<organism evidence="1 2">
    <name type="scientific">Ectobacillus antri</name>
    <dbReference type="NCBI Taxonomy" id="2486280"/>
    <lineage>
        <taxon>Bacteria</taxon>
        <taxon>Bacillati</taxon>
        <taxon>Bacillota</taxon>
        <taxon>Bacilli</taxon>
        <taxon>Bacillales</taxon>
        <taxon>Bacillaceae</taxon>
        <taxon>Ectobacillus</taxon>
    </lineage>
</organism>
<comment type="caution">
    <text evidence="1">The sequence shown here is derived from an EMBL/GenBank/DDBJ whole genome shotgun (WGS) entry which is preliminary data.</text>
</comment>
<protein>
    <recommendedName>
        <fullName evidence="3">Alpha/beta hydrolase</fullName>
    </recommendedName>
</protein>